<organism evidence="2 3">
    <name type="scientific">Pseudomonas violetae</name>
    <dbReference type="NCBI Taxonomy" id="2915813"/>
    <lineage>
        <taxon>Bacteria</taxon>
        <taxon>Pseudomonadati</taxon>
        <taxon>Pseudomonadota</taxon>
        <taxon>Gammaproteobacteria</taxon>
        <taxon>Pseudomonadales</taxon>
        <taxon>Pseudomonadaceae</taxon>
        <taxon>Pseudomonas</taxon>
    </lineage>
</organism>
<gene>
    <name evidence="2" type="ORF">L9059_17690</name>
</gene>
<name>A0ABT0F1V3_9PSED</name>
<accession>A0ABT0F1V3</accession>
<protein>
    <submittedName>
        <fullName evidence="2">Uncharacterized protein</fullName>
    </submittedName>
</protein>
<dbReference type="Proteomes" id="UP001299876">
    <property type="component" value="Unassembled WGS sequence"/>
</dbReference>
<dbReference type="RefSeq" id="WP_247292256.1">
    <property type="nucleotide sequence ID" value="NZ_JAKNRW010000015.1"/>
</dbReference>
<proteinExistence type="predicted"/>
<comment type="caution">
    <text evidence="2">The sequence shown here is derived from an EMBL/GenBank/DDBJ whole genome shotgun (WGS) entry which is preliminary data.</text>
</comment>
<feature type="region of interest" description="Disordered" evidence="1">
    <location>
        <begin position="68"/>
        <end position="90"/>
    </location>
</feature>
<evidence type="ECO:0000256" key="1">
    <source>
        <dbReference type="SAM" id="MobiDB-lite"/>
    </source>
</evidence>
<evidence type="ECO:0000313" key="2">
    <source>
        <dbReference type="EMBL" id="MCK1791987.1"/>
    </source>
</evidence>
<keyword evidence="3" id="KW-1185">Reference proteome</keyword>
<evidence type="ECO:0000313" key="3">
    <source>
        <dbReference type="Proteomes" id="UP001299876"/>
    </source>
</evidence>
<dbReference type="EMBL" id="JAKNRW010000015">
    <property type="protein sequence ID" value="MCK1791987.1"/>
    <property type="molecule type" value="Genomic_DNA"/>
</dbReference>
<sequence>MLHSQKDIEKCVISTANSDIGQAKDIYFDDHARATRFPHRRHGELIVRTQSADLAHFYQALNRTLSASPCPHTQAEPLYQAAPGHSGAGD</sequence>
<reference evidence="2 3" key="1">
    <citation type="submission" date="2022-02" db="EMBL/GenBank/DDBJ databases">
        <title>Comparative genomics of the first Antarctic Pseudomonas spp. capable of biotransforming 2,4,6-Trinitrotoluene.</title>
        <authorList>
            <person name="Cabrera M.A."/>
            <person name="Marquez S.L."/>
            <person name="Perez-Donoso J.M."/>
        </authorList>
    </citation>
    <scope>NUCLEOTIDE SEQUENCE [LARGE SCALE GENOMIC DNA]</scope>
    <source>
        <strain evidence="2 3">TNT19</strain>
    </source>
</reference>